<dbReference type="FunFam" id="3.40.50.1820:FF:000133">
    <property type="entry name" value="esterase AGAP003155"/>
    <property type="match status" value="1"/>
</dbReference>
<dbReference type="Pfam" id="PF03959">
    <property type="entry name" value="FSH1"/>
    <property type="match status" value="1"/>
</dbReference>
<evidence type="ECO:0000313" key="4">
    <source>
        <dbReference type="Proteomes" id="UP001231189"/>
    </source>
</evidence>
<dbReference type="InterPro" id="IPR005645">
    <property type="entry name" value="FSH-like_dom"/>
</dbReference>
<dbReference type="InterPro" id="IPR029058">
    <property type="entry name" value="AB_hydrolase_fold"/>
</dbReference>
<reference evidence="3" key="1">
    <citation type="submission" date="2023-07" db="EMBL/GenBank/DDBJ databases">
        <title>A chromosome-level genome assembly of Lolium multiflorum.</title>
        <authorList>
            <person name="Chen Y."/>
            <person name="Copetti D."/>
            <person name="Kolliker R."/>
            <person name="Studer B."/>
        </authorList>
    </citation>
    <scope>NUCLEOTIDE SEQUENCE</scope>
    <source>
        <strain evidence="3">02402/16</strain>
        <tissue evidence="3">Leaf</tissue>
    </source>
</reference>
<protein>
    <recommendedName>
        <fullName evidence="2">Serine hydrolase domain-containing protein</fullName>
    </recommendedName>
</protein>
<evidence type="ECO:0000313" key="3">
    <source>
        <dbReference type="EMBL" id="KAK1683505.1"/>
    </source>
</evidence>
<keyword evidence="4" id="KW-1185">Reference proteome</keyword>
<feature type="region of interest" description="Disordered" evidence="1">
    <location>
        <begin position="224"/>
        <end position="246"/>
    </location>
</feature>
<comment type="caution">
    <text evidence="3">The sequence shown here is derived from an EMBL/GenBank/DDBJ whole genome shotgun (WGS) entry which is preliminary data.</text>
</comment>
<dbReference type="PANTHER" id="PTHR22778:SF51">
    <property type="entry name" value="DIHYDROFOLATE REDUCTASE"/>
    <property type="match status" value="1"/>
</dbReference>
<feature type="compositionally biased region" description="Acidic residues" evidence="1">
    <location>
        <begin position="235"/>
        <end position="246"/>
    </location>
</feature>
<dbReference type="AlphaFoldDB" id="A0AAD8WWN6"/>
<dbReference type="SUPFAM" id="SSF53474">
    <property type="entry name" value="alpha/beta-Hydrolases"/>
    <property type="match status" value="1"/>
</dbReference>
<dbReference type="Gene3D" id="3.40.50.1820">
    <property type="entry name" value="alpha/beta hydrolase"/>
    <property type="match status" value="1"/>
</dbReference>
<feature type="domain" description="Serine hydrolase" evidence="2">
    <location>
        <begin position="15"/>
        <end position="205"/>
    </location>
</feature>
<evidence type="ECO:0000256" key="1">
    <source>
        <dbReference type="SAM" id="MobiDB-lite"/>
    </source>
</evidence>
<name>A0AAD8WWN6_LOLMU</name>
<proteinExistence type="predicted"/>
<dbReference type="EMBL" id="JAUUTY010000002">
    <property type="protein sequence ID" value="KAK1683505.1"/>
    <property type="molecule type" value="Genomic_DNA"/>
</dbReference>
<organism evidence="3 4">
    <name type="scientific">Lolium multiflorum</name>
    <name type="common">Italian ryegrass</name>
    <name type="synonym">Lolium perenne subsp. multiflorum</name>
    <dbReference type="NCBI Taxonomy" id="4521"/>
    <lineage>
        <taxon>Eukaryota</taxon>
        <taxon>Viridiplantae</taxon>
        <taxon>Streptophyta</taxon>
        <taxon>Embryophyta</taxon>
        <taxon>Tracheophyta</taxon>
        <taxon>Spermatophyta</taxon>
        <taxon>Magnoliopsida</taxon>
        <taxon>Liliopsida</taxon>
        <taxon>Poales</taxon>
        <taxon>Poaceae</taxon>
        <taxon>BOP clade</taxon>
        <taxon>Pooideae</taxon>
        <taxon>Poodae</taxon>
        <taxon>Poeae</taxon>
        <taxon>Poeae Chloroplast Group 2 (Poeae type)</taxon>
        <taxon>Loliodinae</taxon>
        <taxon>Loliinae</taxon>
        <taxon>Lolium</taxon>
    </lineage>
</organism>
<accession>A0AAD8WWN6</accession>
<dbReference type="PANTHER" id="PTHR22778">
    <property type="entry name" value="OVARIAN CANCER GENE-2 PROTEIN-RELATED"/>
    <property type="match status" value="1"/>
</dbReference>
<gene>
    <name evidence="3" type="ORF">QYE76_044353</name>
</gene>
<sequence>MGSLGGAGGGVGARRPRFLCLHGFRTSGEIMRKQVVGKWPAEVTARLDLVFPDAPFPAEGKSDVEGIFDPPYYEWFQFDKGFTEYRNLDKCFDHIEELMIKEGPFDGLMGFSQGSILSAALVGLQQQGLALTRVPKIKYLIIIGGARFRGAHTIAEKPYASKIKIPSLHFLGDNDFLKNGGEKLIESFVDPFIIRHPKGHTVPRLVDEESLKVMTRFLDKMEKEISEHSSTEAQEPADVDEKEMCI</sequence>
<dbReference type="Proteomes" id="UP001231189">
    <property type="component" value="Unassembled WGS sequence"/>
</dbReference>
<evidence type="ECO:0000259" key="2">
    <source>
        <dbReference type="Pfam" id="PF03959"/>
    </source>
</evidence>